<gene>
    <name evidence="2" type="ORF">AWT59_1890</name>
</gene>
<sequence>MPFARRKFDDDHVSAMLNLIISTIVFFIAAWFLNRYLDEQGIPKGMTRGLTVLVLASLMSWGAGWTVDWTQGKIEGPQAAQASGDLSQILKAANQGQP</sequence>
<reference evidence="2 3" key="1">
    <citation type="submission" date="2016-02" db="EMBL/GenBank/DDBJ databases">
        <authorList>
            <person name="Wen L."/>
            <person name="He K."/>
            <person name="Yang H."/>
        </authorList>
    </citation>
    <scope>NUCLEOTIDE SEQUENCE [LARGE SCALE GENOMIC DNA]</scope>
    <source>
        <strain evidence="2">ShG14-8</strain>
    </source>
</reference>
<protein>
    <submittedName>
        <fullName evidence="2">Uncharacterized protein</fullName>
    </submittedName>
</protein>
<evidence type="ECO:0000313" key="2">
    <source>
        <dbReference type="EMBL" id="KXS31978.1"/>
    </source>
</evidence>
<proteinExistence type="predicted"/>
<evidence type="ECO:0000256" key="1">
    <source>
        <dbReference type="SAM" id="Phobius"/>
    </source>
</evidence>
<keyword evidence="1" id="KW-0812">Transmembrane</keyword>
<organism evidence="2 3">
    <name type="scientific">Candidatus Gallionella acididurans</name>
    <dbReference type="NCBI Taxonomy" id="1796491"/>
    <lineage>
        <taxon>Bacteria</taxon>
        <taxon>Pseudomonadati</taxon>
        <taxon>Pseudomonadota</taxon>
        <taxon>Betaproteobacteria</taxon>
        <taxon>Nitrosomonadales</taxon>
        <taxon>Gallionellaceae</taxon>
        <taxon>Gallionella</taxon>
    </lineage>
</organism>
<dbReference type="EMBL" id="LSLI01000047">
    <property type="protein sequence ID" value="KXS31978.1"/>
    <property type="molecule type" value="Genomic_DNA"/>
</dbReference>
<dbReference type="AlphaFoldDB" id="A0A139BSR6"/>
<name>A0A139BSR6_9PROT</name>
<comment type="caution">
    <text evidence="2">The sequence shown here is derived from an EMBL/GenBank/DDBJ whole genome shotgun (WGS) entry which is preliminary data.</text>
</comment>
<accession>A0A139BSR6</accession>
<evidence type="ECO:0000313" key="3">
    <source>
        <dbReference type="Proteomes" id="UP000070578"/>
    </source>
</evidence>
<keyword evidence="1" id="KW-0472">Membrane</keyword>
<feature type="transmembrane region" description="Helical" evidence="1">
    <location>
        <begin position="12"/>
        <end position="33"/>
    </location>
</feature>
<reference evidence="2 3" key="2">
    <citation type="submission" date="2016-03" db="EMBL/GenBank/DDBJ databases">
        <title>New uncultured bacterium of the family Gallionellaceae from acid mine drainage: description and reconstruction of genome based on metagenomic analysis of microbial community.</title>
        <authorList>
            <person name="Kadnikov V."/>
            <person name="Ivasenko D."/>
            <person name="Beletsky A."/>
            <person name="Mardanov A."/>
            <person name="Danilova E."/>
            <person name="Pimenov N."/>
            <person name="Karnachuk O."/>
            <person name="Ravin N."/>
        </authorList>
    </citation>
    <scope>NUCLEOTIDE SEQUENCE [LARGE SCALE GENOMIC DNA]</scope>
    <source>
        <strain evidence="2">ShG14-8</strain>
    </source>
</reference>
<dbReference type="Proteomes" id="UP000070578">
    <property type="component" value="Unassembled WGS sequence"/>
</dbReference>
<keyword evidence="1" id="KW-1133">Transmembrane helix</keyword>
<feature type="transmembrane region" description="Helical" evidence="1">
    <location>
        <begin position="45"/>
        <end position="63"/>
    </location>
</feature>